<reference evidence="9 10" key="1">
    <citation type="submission" date="2018-08" db="EMBL/GenBank/DDBJ databases">
        <title>Recombination of ecologically and evolutionarily significant loci maintains genetic cohesion in the Pseudomonas syringae species complex.</title>
        <authorList>
            <person name="Dillon M."/>
            <person name="Thakur S."/>
            <person name="Almeida R.N.D."/>
            <person name="Weir B.S."/>
            <person name="Guttman D.S."/>
        </authorList>
    </citation>
    <scope>NUCLEOTIDE SEQUENCE [LARGE SCALE GENOMIC DNA]</scope>
    <source>
        <strain evidence="8 10">ICMP 13052</strain>
        <strain evidence="7 9">ICMP 4330</strain>
    </source>
</reference>
<dbReference type="EMBL" id="RBRA01000311">
    <property type="protein sequence ID" value="RMQ18316.1"/>
    <property type="molecule type" value="Genomic_DNA"/>
</dbReference>
<comment type="caution">
    <text evidence="7">The sequence shown here is derived from an EMBL/GenBank/DDBJ whole genome shotgun (WGS) entry which is preliminary data.</text>
</comment>
<evidence type="ECO:0000313" key="10">
    <source>
        <dbReference type="Proteomes" id="UP000269044"/>
    </source>
</evidence>
<comment type="similarity">
    <text evidence="2">Belongs to the fimbrial protein family.</text>
</comment>
<evidence type="ECO:0000313" key="9">
    <source>
        <dbReference type="Proteomes" id="UP000267908"/>
    </source>
</evidence>
<comment type="subcellular location">
    <subcellularLocation>
        <location evidence="1">Fimbrium</location>
    </subcellularLocation>
</comment>
<sequence>MNKMLSALGLALVTTLTGTAVSANTGTINFEGQITSSTCPIDVVNPGDGAVGNLVKMGSVEASRFTAVGQEYSGKSFALRVNDNGSCGLTGSSNVATVTFNGRADSSGSYFGVTPTADGAKNVAIVIKDHSGASIAPGTESAPYPLIENGITDMVFDAYYRSTAATVEAGIASADVQFIVAIN</sequence>
<evidence type="ECO:0000256" key="1">
    <source>
        <dbReference type="ARBA" id="ARBA00004561"/>
    </source>
</evidence>
<evidence type="ECO:0000259" key="6">
    <source>
        <dbReference type="Pfam" id="PF00419"/>
    </source>
</evidence>
<keyword evidence="4" id="KW-0281">Fimbrium</keyword>
<dbReference type="SUPFAM" id="SSF49401">
    <property type="entry name" value="Bacterial adhesins"/>
    <property type="match status" value="1"/>
</dbReference>
<dbReference type="Proteomes" id="UP000267908">
    <property type="component" value="Unassembled WGS sequence"/>
</dbReference>
<dbReference type="EMBL" id="RBQG01000258">
    <property type="protein sequence ID" value="RMP09704.1"/>
    <property type="molecule type" value="Genomic_DNA"/>
</dbReference>
<proteinExistence type="inferred from homology"/>
<evidence type="ECO:0000256" key="5">
    <source>
        <dbReference type="SAM" id="SignalP"/>
    </source>
</evidence>
<dbReference type="Pfam" id="PF00419">
    <property type="entry name" value="Fimbrial"/>
    <property type="match status" value="1"/>
</dbReference>
<dbReference type="PANTHER" id="PTHR33420">
    <property type="entry name" value="FIMBRIAL SUBUNIT ELFA-RELATED"/>
    <property type="match status" value="1"/>
</dbReference>
<evidence type="ECO:0000313" key="8">
    <source>
        <dbReference type="EMBL" id="RMQ18316.1"/>
    </source>
</evidence>
<protein>
    <submittedName>
        <fullName evidence="7">Type I fimbrial protein FimA</fullName>
    </submittedName>
</protein>
<dbReference type="RefSeq" id="WP_057435045.1">
    <property type="nucleotide sequence ID" value="NZ_LJQH01000056.1"/>
</dbReference>
<feature type="domain" description="Fimbrial-type adhesion" evidence="6">
    <location>
        <begin position="28"/>
        <end position="182"/>
    </location>
</feature>
<dbReference type="PANTHER" id="PTHR33420:SF12">
    <property type="entry name" value="FIMBRIN-LIKE PROTEIN FIMI-RELATED"/>
    <property type="match status" value="1"/>
</dbReference>
<evidence type="ECO:0000256" key="3">
    <source>
        <dbReference type="ARBA" id="ARBA00022729"/>
    </source>
</evidence>
<name>A0A3M4ATX7_9PSED</name>
<dbReference type="Gene3D" id="2.60.40.1090">
    <property type="entry name" value="Fimbrial-type adhesion domain"/>
    <property type="match status" value="1"/>
</dbReference>
<keyword evidence="3 5" id="KW-0732">Signal</keyword>
<dbReference type="GO" id="GO:0043709">
    <property type="term" value="P:cell adhesion involved in single-species biofilm formation"/>
    <property type="evidence" value="ECO:0007669"/>
    <property type="project" value="TreeGrafter"/>
</dbReference>
<dbReference type="GO" id="GO:0009289">
    <property type="term" value="C:pilus"/>
    <property type="evidence" value="ECO:0007669"/>
    <property type="project" value="UniProtKB-SubCell"/>
</dbReference>
<dbReference type="InterPro" id="IPR000259">
    <property type="entry name" value="Adhesion_dom_fimbrial"/>
</dbReference>
<dbReference type="InterPro" id="IPR008966">
    <property type="entry name" value="Adhesion_dom_sf"/>
</dbReference>
<evidence type="ECO:0000256" key="2">
    <source>
        <dbReference type="ARBA" id="ARBA00006671"/>
    </source>
</evidence>
<dbReference type="InterPro" id="IPR036937">
    <property type="entry name" value="Adhesion_dom_fimbrial_sf"/>
</dbReference>
<evidence type="ECO:0000256" key="4">
    <source>
        <dbReference type="ARBA" id="ARBA00023263"/>
    </source>
</evidence>
<gene>
    <name evidence="8" type="ORF">ALQ08_00791</name>
    <name evidence="7" type="ORF">ALQ28_01122</name>
</gene>
<organism evidence="7 9">
    <name type="scientific">Pseudomonas syringae pv. delphinii</name>
    <dbReference type="NCBI Taxonomy" id="192088"/>
    <lineage>
        <taxon>Bacteria</taxon>
        <taxon>Pseudomonadati</taxon>
        <taxon>Pseudomonadota</taxon>
        <taxon>Gammaproteobacteria</taxon>
        <taxon>Pseudomonadales</taxon>
        <taxon>Pseudomonadaceae</taxon>
        <taxon>Pseudomonas</taxon>
    </lineage>
</organism>
<dbReference type="Proteomes" id="UP000269044">
    <property type="component" value="Unassembled WGS sequence"/>
</dbReference>
<dbReference type="AlphaFoldDB" id="A0A3M4ATX7"/>
<evidence type="ECO:0000313" key="7">
    <source>
        <dbReference type="EMBL" id="RMP09704.1"/>
    </source>
</evidence>
<feature type="chain" id="PRO_5033798750" evidence="5">
    <location>
        <begin position="23"/>
        <end position="183"/>
    </location>
</feature>
<feature type="signal peptide" evidence="5">
    <location>
        <begin position="1"/>
        <end position="22"/>
    </location>
</feature>
<accession>A0A3M4ATX7</accession>
<dbReference type="InterPro" id="IPR050263">
    <property type="entry name" value="Bact_Fimbrial_Adh_Pro"/>
</dbReference>